<feature type="transmembrane region" description="Helical" evidence="8">
    <location>
        <begin position="182"/>
        <end position="202"/>
    </location>
</feature>
<gene>
    <name evidence="10" type="ORF">ACFQKB_20205</name>
</gene>
<comment type="caution">
    <text evidence="10">The sequence shown here is derived from an EMBL/GenBank/DDBJ whole genome shotgun (WGS) entry which is preliminary data.</text>
</comment>
<accession>A0ABW2CKR1</accession>
<feature type="transmembrane region" description="Helical" evidence="8">
    <location>
        <begin position="449"/>
        <end position="468"/>
    </location>
</feature>
<evidence type="ECO:0000256" key="7">
    <source>
        <dbReference type="SAM" id="MobiDB-lite"/>
    </source>
</evidence>
<dbReference type="NCBIfam" id="TIGR00711">
    <property type="entry name" value="efflux_EmrB"/>
    <property type="match status" value="1"/>
</dbReference>
<sequence length="475" mass="48963">MRGRDATGAGPTAGPPEPGTPDADSWWPLVAIVAAVFMLMLDATVTTVAVPDIREEFHAGLGAVQWVMNAYTLAMAAFQLTAGSFADRWGRRRAFLAGVSLFAASSLACGLAPGMSVLIAARAVQGLAGALMFATTLALIAQCYEGRRRGVAFGVRGTAAGLAVVLGPVVGGALVSGLGWRWIFLVNLPVAAATLAIGLRRLPRAERLDEHRRLDLGGTVLLAVALTFLVLPLLRGEDFGWGSVRILSMLALSAAALAAFVLVERLRTQPMLELSLFRTRAFTGTQIGSFTVQASVFALLVYLSLWFQEQLGYSALETGLSFLPLVVPILVAGPLAGAFMDRLPKGLLVAGALLALAAGLALMHGLTSGSSWTHLAPGLALAGLSCGIALPTLGGLAVDIADERRLGMASGVNNTVMQVGSAVGIAAYGAVLSGRAPTPAGFANGLNDLFAVAAVVALAGATLTYLLIRRPGQAT</sequence>
<feature type="transmembrane region" description="Helical" evidence="8">
    <location>
        <begin position="378"/>
        <end position="398"/>
    </location>
</feature>
<feature type="transmembrane region" description="Helical" evidence="8">
    <location>
        <begin position="94"/>
        <end position="113"/>
    </location>
</feature>
<dbReference type="PANTHER" id="PTHR42718">
    <property type="entry name" value="MAJOR FACILITATOR SUPERFAMILY MULTIDRUG TRANSPORTER MFSC"/>
    <property type="match status" value="1"/>
</dbReference>
<keyword evidence="6 8" id="KW-0472">Membrane</keyword>
<evidence type="ECO:0000313" key="11">
    <source>
        <dbReference type="Proteomes" id="UP001596380"/>
    </source>
</evidence>
<dbReference type="EMBL" id="JBHSXS010000011">
    <property type="protein sequence ID" value="MFC6882087.1"/>
    <property type="molecule type" value="Genomic_DNA"/>
</dbReference>
<feature type="transmembrane region" description="Helical" evidence="8">
    <location>
        <begin position="287"/>
        <end position="307"/>
    </location>
</feature>
<evidence type="ECO:0000256" key="5">
    <source>
        <dbReference type="ARBA" id="ARBA00022989"/>
    </source>
</evidence>
<feature type="transmembrane region" description="Helical" evidence="8">
    <location>
        <begin position="26"/>
        <end position="50"/>
    </location>
</feature>
<feature type="transmembrane region" description="Helical" evidence="8">
    <location>
        <begin position="246"/>
        <end position="266"/>
    </location>
</feature>
<feature type="domain" description="Major facilitator superfamily (MFS) profile" evidence="9">
    <location>
        <begin position="28"/>
        <end position="472"/>
    </location>
</feature>
<dbReference type="Gene3D" id="1.20.1250.20">
    <property type="entry name" value="MFS general substrate transporter like domains"/>
    <property type="match status" value="1"/>
</dbReference>
<evidence type="ECO:0000256" key="8">
    <source>
        <dbReference type="SAM" id="Phobius"/>
    </source>
</evidence>
<dbReference type="Gene3D" id="1.20.1720.10">
    <property type="entry name" value="Multidrug resistance protein D"/>
    <property type="match status" value="1"/>
</dbReference>
<dbReference type="InterPro" id="IPR004638">
    <property type="entry name" value="EmrB-like"/>
</dbReference>
<protein>
    <submittedName>
        <fullName evidence="10">MFS transporter</fullName>
    </submittedName>
</protein>
<dbReference type="InterPro" id="IPR036259">
    <property type="entry name" value="MFS_trans_sf"/>
</dbReference>
<keyword evidence="4 8" id="KW-0812">Transmembrane</keyword>
<name>A0ABW2CKR1_9ACTN</name>
<feature type="transmembrane region" description="Helical" evidence="8">
    <location>
        <begin position="347"/>
        <end position="366"/>
    </location>
</feature>
<evidence type="ECO:0000256" key="2">
    <source>
        <dbReference type="ARBA" id="ARBA00022448"/>
    </source>
</evidence>
<reference evidence="11" key="1">
    <citation type="journal article" date="2019" name="Int. J. Syst. Evol. Microbiol.">
        <title>The Global Catalogue of Microorganisms (GCM) 10K type strain sequencing project: providing services to taxonomists for standard genome sequencing and annotation.</title>
        <authorList>
            <consortium name="The Broad Institute Genomics Platform"/>
            <consortium name="The Broad Institute Genome Sequencing Center for Infectious Disease"/>
            <person name="Wu L."/>
            <person name="Ma J."/>
        </authorList>
    </citation>
    <scope>NUCLEOTIDE SEQUENCE [LARGE SCALE GENOMIC DNA]</scope>
    <source>
        <strain evidence="11">JCM 3369</strain>
    </source>
</reference>
<feature type="compositionally biased region" description="Low complexity" evidence="7">
    <location>
        <begin position="1"/>
        <end position="12"/>
    </location>
</feature>
<comment type="subcellular location">
    <subcellularLocation>
        <location evidence="1">Cell membrane</location>
        <topology evidence="1">Multi-pass membrane protein</topology>
    </subcellularLocation>
</comment>
<organism evidence="10 11">
    <name type="scientific">Actinomadura yumaensis</name>
    <dbReference type="NCBI Taxonomy" id="111807"/>
    <lineage>
        <taxon>Bacteria</taxon>
        <taxon>Bacillati</taxon>
        <taxon>Actinomycetota</taxon>
        <taxon>Actinomycetes</taxon>
        <taxon>Streptosporangiales</taxon>
        <taxon>Thermomonosporaceae</taxon>
        <taxon>Actinomadura</taxon>
    </lineage>
</organism>
<feature type="transmembrane region" description="Helical" evidence="8">
    <location>
        <begin position="214"/>
        <end position="234"/>
    </location>
</feature>
<dbReference type="InterPro" id="IPR011701">
    <property type="entry name" value="MFS"/>
</dbReference>
<keyword evidence="5 8" id="KW-1133">Transmembrane helix</keyword>
<evidence type="ECO:0000256" key="3">
    <source>
        <dbReference type="ARBA" id="ARBA00022475"/>
    </source>
</evidence>
<dbReference type="Pfam" id="PF07690">
    <property type="entry name" value="MFS_1"/>
    <property type="match status" value="1"/>
</dbReference>
<dbReference type="PANTHER" id="PTHR42718:SF49">
    <property type="entry name" value="EXPORT PROTEIN"/>
    <property type="match status" value="1"/>
</dbReference>
<feature type="transmembrane region" description="Helical" evidence="8">
    <location>
        <begin position="419"/>
        <end position="437"/>
    </location>
</feature>
<dbReference type="Proteomes" id="UP001596380">
    <property type="component" value="Unassembled WGS sequence"/>
</dbReference>
<dbReference type="RefSeq" id="WP_378063440.1">
    <property type="nucleotide sequence ID" value="NZ_JBHSXS010000011.1"/>
</dbReference>
<feature type="transmembrane region" description="Helical" evidence="8">
    <location>
        <begin position="319"/>
        <end position="340"/>
    </location>
</feature>
<proteinExistence type="predicted"/>
<evidence type="ECO:0000256" key="4">
    <source>
        <dbReference type="ARBA" id="ARBA00022692"/>
    </source>
</evidence>
<feature type="transmembrane region" description="Helical" evidence="8">
    <location>
        <begin position="119"/>
        <end position="141"/>
    </location>
</feature>
<dbReference type="SUPFAM" id="SSF103473">
    <property type="entry name" value="MFS general substrate transporter"/>
    <property type="match status" value="1"/>
</dbReference>
<dbReference type="PRINTS" id="PR01036">
    <property type="entry name" value="TCRTETB"/>
</dbReference>
<evidence type="ECO:0000259" key="9">
    <source>
        <dbReference type="PROSITE" id="PS50850"/>
    </source>
</evidence>
<keyword evidence="11" id="KW-1185">Reference proteome</keyword>
<feature type="region of interest" description="Disordered" evidence="7">
    <location>
        <begin position="1"/>
        <end position="22"/>
    </location>
</feature>
<dbReference type="InterPro" id="IPR020846">
    <property type="entry name" value="MFS_dom"/>
</dbReference>
<evidence type="ECO:0000313" key="10">
    <source>
        <dbReference type="EMBL" id="MFC6882087.1"/>
    </source>
</evidence>
<keyword evidence="3" id="KW-1003">Cell membrane</keyword>
<evidence type="ECO:0000256" key="6">
    <source>
        <dbReference type="ARBA" id="ARBA00023136"/>
    </source>
</evidence>
<feature type="transmembrane region" description="Helical" evidence="8">
    <location>
        <begin position="153"/>
        <end position="176"/>
    </location>
</feature>
<evidence type="ECO:0000256" key="1">
    <source>
        <dbReference type="ARBA" id="ARBA00004651"/>
    </source>
</evidence>
<keyword evidence="2" id="KW-0813">Transport</keyword>
<dbReference type="CDD" id="cd17321">
    <property type="entry name" value="MFS_MMR_MDR_like"/>
    <property type="match status" value="1"/>
</dbReference>
<dbReference type="PROSITE" id="PS50850">
    <property type="entry name" value="MFS"/>
    <property type="match status" value="1"/>
</dbReference>